<dbReference type="GO" id="GO:0006493">
    <property type="term" value="P:protein O-linked glycosylation"/>
    <property type="evidence" value="ECO:0007669"/>
    <property type="project" value="TreeGrafter"/>
</dbReference>
<dbReference type="InterPro" id="IPR011990">
    <property type="entry name" value="TPR-like_helical_dom_sf"/>
</dbReference>
<reference evidence="3 4" key="1">
    <citation type="submission" date="2020-04" db="EMBL/GenBank/DDBJ databases">
        <title>Draft genome of Pyxidicoccus fallax type strain.</title>
        <authorList>
            <person name="Whitworth D.E."/>
        </authorList>
    </citation>
    <scope>NUCLEOTIDE SEQUENCE [LARGE SCALE GENOMIC DNA]</scope>
    <source>
        <strain evidence="3 4">DSM 14698</strain>
    </source>
</reference>
<accession>A0A848LCN9</accession>
<dbReference type="InterPro" id="IPR019734">
    <property type="entry name" value="TPR_rpt"/>
</dbReference>
<dbReference type="NCBIfam" id="NF033762">
    <property type="entry name" value="social_mot_Tgl"/>
    <property type="match status" value="1"/>
</dbReference>
<dbReference type="Proteomes" id="UP000518300">
    <property type="component" value="Unassembled WGS sequence"/>
</dbReference>
<dbReference type="RefSeq" id="WP_169346128.1">
    <property type="nucleotide sequence ID" value="NZ_JABBJJ010000080.1"/>
</dbReference>
<keyword evidence="2" id="KW-0732">Signal</keyword>
<keyword evidence="1" id="KW-0802">TPR repeat</keyword>
<dbReference type="PROSITE" id="PS50293">
    <property type="entry name" value="TPR_REGION"/>
    <property type="match status" value="1"/>
</dbReference>
<proteinExistence type="predicted"/>
<gene>
    <name evidence="3" type="primary">tgl</name>
    <name evidence="3" type="ORF">HG543_18525</name>
</gene>
<protein>
    <submittedName>
        <fullName evidence="3">Social motility TPR repeat lipoprotein Tgl</fullName>
    </submittedName>
</protein>
<name>A0A848LCN9_9BACT</name>
<dbReference type="SMART" id="SM00028">
    <property type="entry name" value="TPR"/>
    <property type="match status" value="6"/>
</dbReference>
<dbReference type="SUPFAM" id="SSF81901">
    <property type="entry name" value="HCP-like"/>
    <property type="match status" value="1"/>
</dbReference>
<keyword evidence="3" id="KW-0449">Lipoprotein</keyword>
<evidence type="ECO:0000256" key="1">
    <source>
        <dbReference type="PROSITE-ProRule" id="PRU00339"/>
    </source>
</evidence>
<comment type="caution">
    <text evidence="3">The sequence shown here is derived from an EMBL/GenBank/DDBJ whole genome shotgun (WGS) entry which is preliminary data.</text>
</comment>
<organism evidence="3 4">
    <name type="scientific">Pyxidicoccus fallax</name>
    <dbReference type="NCBI Taxonomy" id="394095"/>
    <lineage>
        <taxon>Bacteria</taxon>
        <taxon>Pseudomonadati</taxon>
        <taxon>Myxococcota</taxon>
        <taxon>Myxococcia</taxon>
        <taxon>Myxococcales</taxon>
        <taxon>Cystobacterineae</taxon>
        <taxon>Myxococcaceae</taxon>
        <taxon>Pyxidicoccus</taxon>
    </lineage>
</organism>
<dbReference type="AlphaFoldDB" id="A0A848LCN9"/>
<evidence type="ECO:0000313" key="4">
    <source>
        <dbReference type="Proteomes" id="UP000518300"/>
    </source>
</evidence>
<dbReference type="EMBL" id="JABBJJ010000080">
    <property type="protein sequence ID" value="NMO16840.1"/>
    <property type="molecule type" value="Genomic_DNA"/>
</dbReference>
<dbReference type="Pfam" id="PF13432">
    <property type="entry name" value="TPR_16"/>
    <property type="match status" value="2"/>
</dbReference>
<feature type="repeat" description="TPR" evidence="1">
    <location>
        <begin position="101"/>
        <end position="134"/>
    </location>
</feature>
<feature type="chain" id="PRO_5032760772" evidence="2">
    <location>
        <begin position="22"/>
        <end position="253"/>
    </location>
</feature>
<evidence type="ECO:0000313" key="3">
    <source>
        <dbReference type="EMBL" id="NMO16840.1"/>
    </source>
</evidence>
<feature type="signal peptide" evidence="2">
    <location>
        <begin position="1"/>
        <end position="21"/>
    </location>
</feature>
<dbReference type="PANTHER" id="PTHR44998">
    <property type="match status" value="1"/>
</dbReference>
<dbReference type="Pfam" id="PF13174">
    <property type="entry name" value="TPR_6"/>
    <property type="match status" value="1"/>
</dbReference>
<feature type="repeat" description="TPR" evidence="1">
    <location>
        <begin position="137"/>
        <end position="170"/>
    </location>
</feature>
<dbReference type="PANTHER" id="PTHR44998:SF1">
    <property type="entry name" value="UDP-N-ACETYLGLUCOSAMINE--PEPTIDE N-ACETYLGLUCOSAMINYLTRANSFERASE 110 KDA SUBUNIT"/>
    <property type="match status" value="1"/>
</dbReference>
<evidence type="ECO:0000256" key="2">
    <source>
        <dbReference type="SAM" id="SignalP"/>
    </source>
</evidence>
<dbReference type="PROSITE" id="PS50005">
    <property type="entry name" value="TPR"/>
    <property type="match status" value="2"/>
</dbReference>
<keyword evidence="4" id="KW-1185">Reference proteome</keyword>
<sequence length="253" mass="28495">MSRLALASASLALLLVSAGCAHTPTERERRSAEIHYDLALQAQQAGNLQDALRELNVSLENDPDYPEAHNALGILLHLSFRRPEEAIGHYERALKVRPNFSEARTNLANVHLDQGRYEEAIKLYEQVLNDMLYPTPYIAQGNMGWAYYKKGDTERALESIKAAVTTNPSFCLGYKNLGIIYDETGRTDEACRQFTRYRENCTDVADAYLREGVCQAKRGQVDAAKEAFTQCEAKAKPVEHALKDDCRRLLEKL</sequence>
<dbReference type="GO" id="GO:0016757">
    <property type="term" value="F:glycosyltransferase activity"/>
    <property type="evidence" value="ECO:0007669"/>
    <property type="project" value="TreeGrafter"/>
</dbReference>
<dbReference type="Gene3D" id="1.25.40.10">
    <property type="entry name" value="Tetratricopeptide repeat domain"/>
    <property type="match status" value="1"/>
</dbReference>
<dbReference type="PROSITE" id="PS51257">
    <property type="entry name" value="PROKAR_LIPOPROTEIN"/>
    <property type="match status" value="1"/>
</dbReference>